<keyword evidence="3" id="KW-1185">Reference proteome</keyword>
<dbReference type="PROSITE" id="PS51464">
    <property type="entry name" value="SIS"/>
    <property type="match status" value="1"/>
</dbReference>
<dbReference type="InterPro" id="IPR035461">
    <property type="entry name" value="GmhA/DiaA"/>
</dbReference>
<dbReference type="SUPFAM" id="SSF53697">
    <property type="entry name" value="SIS domain"/>
    <property type="match status" value="1"/>
</dbReference>
<proteinExistence type="predicted"/>
<evidence type="ECO:0000313" key="3">
    <source>
        <dbReference type="Proteomes" id="UP000738431"/>
    </source>
</evidence>
<dbReference type="Proteomes" id="UP000738431">
    <property type="component" value="Chromosome"/>
</dbReference>
<dbReference type="PANTHER" id="PTHR30390">
    <property type="entry name" value="SEDOHEPTULOSE 7-PHOSPHATE ISOMERASE / DNAA INITIATOR-ASSOCIATING FACTOR FOR REPLICATION INITIATION"/>
    <property type="match status" value="1"/>
</dbReference>
<reference evidence="2 3" key="2">
    <citation type="submission" date="2023-12" db="EMBL/GenBank/DDBJ databases">
        <title>Description of an unclassified Opitutus bacterium of Verrucomicrobiota.</title>
        <authorList>
            <person name="Zhang D.-F."/>
        </authorList>
    </citation>
    <scope>NUCLEOTIDE SEQUENCE [LARGE SCALE GENOMIC DNA]</scope>
    <source>
        <strain evidence="2 3">WL0086</strain>
    </source>
</reference>
<accession>A0ABZ1C911</accession>
<sequence>MSPATSASPLDALDHRPELAPIFPEIERAHAVLADCLRREGRIYICGNGGSAADSEHWAGELLKGFYSKRPVRSHEGRRLPADLRGIQGGLPAIPLTGFLSLRTAVANDIAAELEYAQLVWALGRPGDVLIAISTSGNAQNVALAAKAARLKDMTVLGLTGAHGGKLRRLADPCLRVPADRTHLIQELHLSIYHALCLSLEATFFPQD</sequence>
<dbReference type="InterPro" id="IPR001347">
    <property type="entry name" value="SIS_dom"/>
</dbReference>
<dbReference type="Gene3D" id="3.40.50.10490">
    <property type="entry name" value="Glucose-6-phosphate isomerase like protein, domain 1"/>
    <property type="match status" value="1"/>
</dbReference>
<evidence type="ECO:0000313" key="2">
    <source>
        <dbReference type="EMBL" id="WRQ87902.1"/>
    </source>
</evidence>
<dbReference type="Pfam" id="PF13580">
    <property type="entry name" value="SIS_2"/>
    <property type="match status" value="2"/>
</dbReference>
<organism evidence="2 3">
    <name type="scientific">Actomonas aquatica</name>
    <dbReference type="NCBI Taxonomy" id="2866162"/>
    <lineage>
        <taxon>Bacteria</taxon>
        <taxon>Pseudomonadati</taxon>
        <taxon>Verrucomicrobiota</taxon>
        <taxon>Opitutia</taxon>
        <taxon>Opitutales</taxon>
        <taxon>Opitutaceae</taxon>
        <taxon>Actomonas</taxon>
    </lineage>
</organism>
<evidence type="ECO:0000259" key="1">
    <source>
        <dbReference type="PROSITE" id="PS51464"/>
    </source>
</evidence>
<dbReference type="RefSeq" id="WP_221029059.1">
    <property type="nucleotide sequence ID" value="NZ_CP139781.1"/>
</dbReference>
<protein>
    <submittedName>
        <fullName evidence="2">SIS domain-containing protein</fullName>
    </submittedName>
</protein>
<reference evidence="2 3" key="1">
    <citation type="submission" date="2021-08" db="EMBL/GenBank/DDBJ databases">
        <authorList>
            <person name="Zhang D."/>
            <person name="Zhang A."/>
            <person name="Wang L."/>
        </authorList>
    </citation>
    <scope>NUCLEOTIDE SEQUENCE [LARGE SCALE GENOMIC DNA]</scope>
    <source>
        <strain evidence="2 3">WL0086</strain>
    </source>
</reference>
<gene>
    <name evidence="2" type="ORF">K1X11_000680</name>
</gene>
<dbReference type="CDD" id="cd05006">
    <property type="entry name" value="SIS_GmhA"/>
    <property type="match status" value="1"/>
</dbReference>
<dbReference type="PANTHER" id="PTHR30390:SF6">
    <property type="entry name" value="DNAA INITIATOR-ASSOCIATING PROTEIN DIAA"/>
    <property type="match status" value="1"/>
</dbReference>
<name>A0ABZ1C911_9BACT</name>
<dbReference type="InterPro" id="IPR046348">
    <property type="entry name" value="SIS_dom_sf"/>
</dbReference>
<dbReference type="EMBL" id="CP139781">
    <property type="protein sequence ID" value="WRQ87902.1"/>
    <property type="molecule type" value="Genomic_DNA"/>
</dbReference>
<feature type="domain" description="SIS" evidence="1">
    <location>
        <begin position="33"/>
        <end position="206"/>
    </location>
</feature>
<dbReference type="InterPro" id="IPR050099">
    <property type="entry name" value="SIS_GmhA/DiaA_subfam"/>
</dbReference>